<organism evidence="1 2">
    <name type="scientific">Rangifer tarandus platyrhynchus</name>
    <name type="common">Svalbard reindeer</name>
    <dbReference type="NCBI Taxonomy" id="3082113"/>
    <lineage>
        <taxon>Eukaryota</taxon>
        <taxon>Metazoa</taxon>
        <taxon>Chordata</taxon>
        <taxon>Craniata</taxon>
        <taxon>Vertebrata</taxon>
        <taxon>Euteleostomi</taxon>
        <taxon>Mammalia</taxon>
        <taxon>Eutheria</taxon>
        <taxon>Laurasiatheria</taxon>
        <taxon>Artiodactyla</taxon>
        <taxon>Ruminantia</taxon>
        <taxon>Pecora</taxon>
        <taxon>Cervidae</taxon>
        <taxon>Odocoileinae</taxon>
        <taxon>Rangifer</taxon>
    </lineage>
</organism>
<keyword evidence="2" id="KW-1185">Reference proteome</keyword>
<name>A0ABN8XRX9_RANTA</name>
<dbReference type="EMBL" id="OX459937">
    <property type="protein sequence ID" value="CAI9152134.1"/>
    <property type="molecule type" value="Genomic_DNA"/>
</dbReference>
<gene>
    <name evidence="1" type="ORF">MRATA1EN1_LOCUS1096</name>
</gene>
<feature type="non-terminal residue" evidence="1">
    <location>
        <position position="106"/>
    </location>
</feature>
<evidence type="ECO:0000313" key="1">
    <source>
        <dbReference type="EMBL" id="CAI9152134.1"/>
    </source>
</evidence>
<protein>
    <submittedName>
        <fullName evidence="1">Uncharacterized protein</fullName>
    </submittedName>
</protein>
<accession>A0ABN8XRX9</accession>
<sequence length="106" mass="12005">QAEGDLRTNRKGGDNVIWKTETGVMQPHIKKEAFFKEPHINENTFSPETSGGNMALPTPSFWSRDTDFGLLASRTLWSISSICLNTMLRNILKSNLGCREMKFVTR</sequence>
<proteinExistence type="predicted"/>
<dbReference type="Proteomes" id="UP001176941">
    <property type="component" value="Chromosome 1"/>
</dbReference>
<evidence type="ECO:0000313" key="2">
    <source>
        <dbReference type="Proteomes" id="UP001176941"/>
    </source>
</evidence>
<reference evidence="1" key="1">
    <citation type="submission" date="2023-04" db="EMBL/GenBank/DDBJ databases">
        <authorList>
            <consortium name="ELIXIR-Norway"/>
        </authorList>
    </citation>
    <scope>NUCLEOTIDE SEQUENCE [LARGE SCALE GENOMIC DNA]</scope>
</reference>